<protein>
    <submittedName>
        <fullName evidence="3">Sporulation protein</fullName>
    </submittedName>
</protein>
<dbReference type="Proteomes" id="UP000019753">
    <property type="component" value="Unassembled WGS sequence"/>
</dbReference>
<dbReference type="InterPro" id="IPR014229">
    <property type="entry name" value="Spore_YtfJ"/>
</dbReference>
<evidence type="ECO:0000256" key="2">
    <source>
        <dbReference type="SAM" id="Phobius"/>
    </source>
</evidence>
<name>A0A021VWQ0_9CELL</name>
<organism evidence="3 4">
    <name type="scientific">Actinotalea ferrariae CF5-4</name>
    <dbReference type="NCBI Taxonomy" id="948458"/>
    <lineage>
        <taxon>Bacteria</taxon>
        <taxon>Bacillati</taxon>
        <taxon>Actinomycetota</taxon>
        <taxon>Actinomycetes</taxon>
        <taxon>Micrococcales</taxon>
        <taxon>Cellulomonadaceae</taxon>
        <taxon>Actinotalea</taxon>
    </lineage>
</organism>
<feature type="compositionally biased region" description="Gly residues" evidence="1">
    <location>
        <begin position="38"/>
        <end position="50"/>
    </location>
</feature>
<dbReference type="RefSeq" id="WP_034225787.1">
    <property type="nucleotide sequence ID" value="NZ_AXCW01000089.1"/>
</dbReference>
<sequence length="129" mass="12961">MEPFQPGRAVADLLTVRRVFGERVTRDGVTVIPVARVMGGGGGGSAGGPGPDESAPDQAAPDPAAPDQAALATGGGLGVQVTPLGVYVVSGSQVTWQPALDLQRIITGGMALGGLAILTVLVGLRRRPR</sequence>
<keyword evidence="2" id="KW-0812">Transmembrane</keyword>
<keyword evidence="4" id="KW-1185">Reference proteome</keyword>
<feature type="transmembrane region" description="Helical" evidence="2">
    <location>
        <begin position="105"/>
        <end position="124"/>
    </location>
</feature>
<reference evidence="3 4" key="1">
    <citation type="submission" date="2014-01" db="EMBL/GenBank/DDBJ databases">
        <title>Actinotalea ferrariae CF5-4.</title>
        <authorList>
            <person name="Chen F."/>
            <person name="Li Y."/>
            <person name="Wang G."/>
        </authorList>
    </citation>
    <scope>NUCLEOTIDE SEQUENCE [LARGE SCALE GENOMIC DNA]</scope>
    <source>
        <strain evidence="3 4">CF5-4</strain>
    </source>
</reference>
<accession>A0A021VWQ0</accession>
<evidence type="ECO:0000313" key="3">
    <source>
        <dbReference type="EMBL" id="EYR63492.1"/>
    </source>
</evidence>
<keyword evidence="2" id="KW-0472">Membrane</keyword>
<keyword evidence="2" id="KW-1133">Transmembrane helix</keyword>
<comment type="caution">
    <text evidence="3">The sequence shown here is derived from an EMBL/GenBank/DDBJ whole genome shotgun (WGS) entry which is preliminary data.</text>
</comment>
<gene>
    <name evidence="3" type="ORF">N866_20170</name>
</gene>
<feature type="region of interest" description="Disordered" evidence="1">
    <location>
        <begin position="38"/>
        <end position="71"/>
    </location>
</feature>
<dbReference type="EMBL" id="AXCW01000089">
    <property type="protein sequence ID" value="EYR63492.1"/>
    <property type="molecule type" value="Genomic_DNA"/>
</dbReference>
<proteinExistence type="predicted"/>
<dbReference type="Pfam" id="PF09579">
    <property type="entry name" value="Spore_YtfJ"/>
    <property type="match status" value="1"/>
</dbReference>
<dbReference type="OrthoDB" id="3830295at2"/>
<evidence type="ECO:0000313" key="4">
    <source>
        <dbReference type="Proteomes" id="UP000019753"/>
    </source>
</evidence>
<evidence type="ECO:0000256" key="1">
    <source>
        <dbReference type="SAM" id="MobiDB-lite"/>
    </source>
</evidence>
<dbReference type="AlphaFoldDB" id="A0A021VWQ0"/>
<feature type="compositionally biased region" description="Low complexity" evidence="1">
    <location>
        <begin position="56"/>
        <end position="70"/>
    </location>
</feature>